<evidence type="ECO:0000313" key="2">
    <source>
        <dbReference type="Proteomes" id="UP000805193"/>
    </source>
</evidence>
<protein>
    <submittedName>
        <fullName evidence="1">Uncharacterized protein</fullName>
    </submittedName>
</protein>
<gene>
    <name evidence="1" type="ORF">HPB47_021590</name>
</gene>
<proteinExistence type="predicted"/>
<keyword evidence="2" id="KW-1185">Reference proteome</keyword>
<evidence type="ECO:0000313" key="1">
    <source>
        <dbReference type="EMBL" id="KAG0431650.1"/>
    </source>
</evidence>
<accession>A0AC60QCD9</accession>
<dbReference type="Proteomes" id="UP000805193">
    <property type="component" value="Unassembled WGS sequence"/>
</dbReference>
<sequence length="117" mass="13363">MRDMKAAIERELKKEYKDLKSSIDFENLPAALKTLGDVIGEQIAESDIDVYHRMPRKDGGCPNIVVQFHSRAKRDEVIEGARKKRVCTTDLGKVFARKNDTSRVLRVTCTQDLDKIQ</sequence>
<reference evidence="1 2" key="1">
    <citation type="journal article" date="2020" name="Cell">
        <title>Large-Scale Comparative Analyses of Tick Genomes Elucidate Their Genetic Diversity and Vector Capacities.</title>
        <authorList>
            <consortium name="Tick Genome and Microbiome Consortium (TIGMIC)"/>
            <person name="Jia N."/>
            <person name="Wang J."/>
            <person name="Shi W."/>
            <person name="Du L."/>
            <person name="Sun Y."/>
            <person name="Zhan W."/>
            <person name="Jiang J.F."/>
            <person name="Wang Q."/>
            <person name="Zhang B."/>
            <person name="Ji P."/>
            <person name="Bell-Sakyi L."/>
            <person name="Cui X.M."/>
            <person name="Yuan T.T."/>
            <person name="Jiang B.G."/>
            <person name="Yang W.F."/>
            <person name="Lam T.T."/>
            <person name="Chang Q.C."/>
            <person name="Ding S.J."/>
            <person name="Wang X.J."/>
            <person name="Zhu J.G."/>
            <person name="Ruan X.D."/>
            <person name="Zhao L."/>
            <person name="Wei J.T."/>
            <person name="Ye R.Z."/>
            <person name="Que T.C."/>
            <person name="Du C.H."/>
            <person name="Zhou Y.H."/>
            <person name="Cheng J.X."/>
            <person name="Dai P.F."/>
            <person name="Guo W.B."/>
            <person name="Han X.H."/>
            <person name="Huang E.J."/>
            <person name="Li L.F."/>
            <person name="Wei W."/>
            <person name="Gao Y.C."/>
            <person name="Liu J.Z."/>
            <person name="Shao H.Z."/>
            <person name="Wang X."/>
            <person name="Wang C.C."/>
            <person name="Yang T.C."/>
            <person name="Huo Q.B."/>
            <person name="Li W."/>
            <person name="Chen H.Y."/>
            <person name="Chen S.E."/>
            <person name="Zhou L.G."/>
            <person name="Ni X.B."/>
            <person name="Tian J.H."/>
            <person name="Sheng Y."/>
            <person name="Liu T."/>
            <person name="Pan Y.S."/>
            <person name="Xia L.Y."/>
            <person name="Li J."/>
            <person name="Zhao F."/>
            <person name="Cao W.C."/>
        </authorList>
    </citation>
    <scope>NUCLEOTIDE SEQUENCE [LARGE SCALE GENOMIC DNA]</scope>
    <source>
        <strain evidence="1">Iper-2018</strain>
    </source>
</reference>
<organism evidence="1 2">
    <name type="scientific">Ixodes persulcatus</name>
    <name type="common">Taiga tick</name>
    <dbReference type="NCBI Taxonomy" id="34615"/>
    <lineage>
        <taxon>Eukaryota</taxon>
        <taxon>Metazoa</taxon>
        <taxon>Ecdysozoa</taxon>
        <taxon>Arthropoda</taxon>
        <taxon>Chelicerata</taxon>
        <taxon>Arachnida</taxon>
        <taxon>Acari</taxon>
        <taxon>Parasitiformes</taxon>
        <taxon>Ixodida</taxon>
        <taxon>Ixodoidea</taxon>
        <taxon>Ixodidae</taxon>
        <taxon>Ixodinae</taxon>
        <taxon>Ixodes</taxon>
    </lineage>
</organism>
<dbReference type="EMBL" id="JABSTQ010009208">
    <property type="protein sequence ID" value="KAG0431650.1"/>
    <property type="molecule type" value="Genomic_DNA"/>
</dbReference>
<name>A0AC60QCD9_IXOPE</name>
<comment type="caution">
    <text evidence="1">The sequence shown here is derived from an EMBL/GenBank/DDBJ whole genome shotgun (WGS) entry which is preliminary data.</text>
</comment>